<keyword evidence="2" id="KW-1133">Transmembrane helix</keyword>
<feature type="compositionally biased region" description="Low complexity" evidence="1">
    <location>
        <begin position="246"/>
        <end position="259"/>
    </location>
</feature>
<dbReference type="EMBL" id="OZ004254">
    <property type="protein sequence ID" value="CAK7897147.1"/>
    <property type="molecule type" value="Genomic_DNA"/>
</dbReference>
<feature type="compositionally biased region" description="Low complexity" evidence="1">
    <location>
        <begin position="380"/>
        <end position="389"/>
    </location>
</feature>
<reference evidence="3 4" key="1">
    <citation type="submission" date="2024-01" db="EMBL/GenBank/DDBJ databases">
        <authorList>
            <consortium name="Genoscope - CEA"/>
            <person name="William W."/>
        </authorList>
    </citation>
    <scope>NUCLEOTIDE SEQUENCE [LARGE SCALE GENOMIC DNA]</scope>
    <source>
        <strain evidence="3 4">29B2s-10</strain>
    </source>
</reference>
<keyword evidence="4" id="KW-1185">Reference proteome</keyword>
<feature type="compositionally biased region" description="Basic and acidic residues" evidence="1">
    <location>
        <begin position="197"/>
        <end position="213"/>
    </location>
</feature>
<feature type="compositionally biased region" description="Polar residues" evidence="1">
    <location>
        <begin position="80"/>
        <end position="101"/>
    </location>
</feature>
<feature type="region of interest" description="Disordered" evidence="1">
    <location>
        <begin position="1"/>
        <end position="57"/>
    </location>
</feature>
<evidence type="ECO:0000256" key="1">
    <source>
        <dbReference type="SAM" id="MobiDB-lite"/>
    </source>
</evidence>
<dbReference type="Proteomes" id="UP001497600">
    <property type="component" value="Chromosome B"/>
</dbReference>
<feature type="compositionally biased region" description="Basic and acidic residues" evidence="1">
    <location>
        <begin position="614"/>
        <end position="624"/>
    </location>
</feature>
<name>A0ABP0EC60_9ASCO</name>
<feature type="transmembrane region" description="Helical" evidence="2">
    <location>
        <begin position="731"/>
        <end position="754"/>
    </location>
</feature>
<evidence type="ECO:0000313" key="4">
    <source>
        <dbReference type="Proteomes" id="UP001497600"/>
    </source>
</evidence>
<feature type="compositionally biased region" description="Low complexity" evidence="1">
    <location>
        <begin position="271"/>
        <end position="290"/>
    </location>
</feature>
<feature type="compositionally biased region" description="Basic and acidic residues" evidence="1">
    <location>
        <begin position="222"/>
        <end position="239"/>
    </location>
</feature>
<keyword evidence="2" id="KW-0472">Membrane</keyword>
<keyword evidence="2" id="KW-0812">Transmembrane</keyword>
<feature type="transmembrane region" description="Helical" evidence="2">
    <location>
        <begin position="673"/>
        <end position="693"/>
    </location>
</feature>
<protein>
    <submittedName>
        <fullName evidence="3">Uncharacterized protein</fullName>
    </submittedName>
</protein>
<feature type="region of interest" description="Disordered" evidence="1">
    <location>
        <begin position="184"/>
        <end position="417"/>
    </location>
</feature>
<feature type="compositionally biased region" description="Acidic residues" evidence="1">
    <location>
        <begin position="152"/>
        <end position="166"/>
    </location>
</feature>
<evidence type="ECO:0000313" key="3">
    <source>
        <dbReference type="EMBL" id="CAK7897147.1"/>
    </source>
</evidence>
<sequence length="760" mass="83496">MLSREPRHREEEEENHDIPKISLDSRSRVGEIPKQIDFTHQMGRSTSTPPSSPSIKNFFRQKDSIKSIDSITEVPEPFTHPNQGSSIVNPLKGSPSSSPTRSLKLVPGSLRPKFTRSKSSGLTVTHPITSHIGSRSKPVEVSDFADTSSSGGEDDDNDSSNDDYDAESINSILDEYNTTALKLVKNSSPSKSPRKSKFYEDLDEPRHVPEHVIKVRIPPNTKNDENIEHISTKHQEKLPMKSQLKNPMSSSNNQMSPASKNIQRKSKTKSIIELTLSEHSSSSSSNSPTSFYDAQQGPGGSPTAVETSISSPGPKFNIFDDKIKTGGGSQTNQASTRRIPRREVISVSSNVNTSNRSSLYNLTTVSAGGVETSGPEHGNSPQSQSQSPQVPNEIQEQHLRHSNEPNQRESITTVSFADISEQPLNKSDVAAARWSTITDETILKELNTTRERESPAKSNSYRDGTDTFSLSSGELLATLQSFYGEGTAAVQRQQSVKGQSPRLIDVRRVTPEVHAIPDSQRNTLSGNLSPIRAEFDTEAASAPAPPPPPPIIDSVAIPERAYSSSPTLSQSSRITEYINKNLNPGIEEFRRSHPSQSQASSIHPPVPTHYQDSLSKKTSHERMLESISPNKSPVVTSAVTKDSSQRYHIPHDLEKGTDGKYNNRNHNSENYSWVRFFAMISLGFIAPPIFFLLTMGSFDSRKIPSSCYTGTGSYYYANGEKRRKFSTTQKLTSLVLGLFWCAVVVAMIGVGFGVGLSRVT</sequence>
<feature type="region of interest" description="Disordered" evidence="1">
    <location>
        <begin position="446"/>
        <end position="465"/>
    </location>
</feature>
<gene>
    <name evidence="3" type="ORF">CAAN4_B08460</name>
</gene>
<feature type="compositionally biased region" description="Basic and acidic residues" evidence="1">
    <location>
        <begin position="395"/>
        <end position="407"/>
    </location>
</feature>
<organism evidence="3 4">
    <name type="scientific">[Candida] anglica</name>
    <dbReference type="NCBI Taxonomy" id="148631"/>
    <lineage>
        <taxon>Eukaryota</taxon>
        <taxon>Fungi</taxon>
        <taxon>Dikarya</taxon>
        <taxon>Ascomycota</taxon>
        <taxon>Saccharomycotina</taxon>
        <taxon>Pichiomycetes</taxon>
        <taxon>Debaryomycetaceae</taxon>
        <taxon>Kurtzmaniella</taxon>
    </lineage>
</organism>
<feature type="compositionally biased region" description="Polar residues" evidence="1">
    <location>
        <begin position="456"/>
        <end position="465"/>
    </location>
</feature>
<feature type="compositionally biased region" description="Basic and acidic residues" evidence="1">
    <location>
        <begin position="1"/>
        <end position="31"/>
    </location>
</feature>
<proteinExistence type="predicted"/>
<feature type="compositionally biased region" description="Polar residues" evidence="1">
    <location>
        <begin position="117"/>
        <end position="133"/>
    </location>
</feature>
<feature type="compositionally biased region" description="Polar residues" evidence="1">
    <location>
        <begin position="627"/>
        <end position="642"/>
    </location>
</feature>
<feature type="region of interest" description="Disordered" evidence="1">
    <location>
        <begin position="70"/>
        <end position="171"/>
    </location>
</feature>
<feature type="compositionally biased region" description="Basic and acidic residues" evidence="1">
    <location>
        <begin position="643"/>
        <end position="658"/>
    </location>
</feature>
<evidence type="ECO:0000256" key="2">
    <source>
        <dbReference type="SAM" id="Phobius"/>
    </source>
</evidence>
<feature type="region of interest" description="Disordered" evidence="1">
    <location>
        <begin position="587"/>
        <end position="664"/>
    </location>
</feature>
<feature type="compositionally biased region" description="Low complexity" evidence="1">
    <location>
        <begin position="345"/>
        <end position="358"/>
    </location>
</feature>
<accession>A0ABP0EC60</accession>
<feature type="compositionally biased region" description="Basic and acidic residues" evidence="1">
    <location>
        <begin position="446"/>
        <end position="455"/>
    </location>
</feature>